<evidence type="ECO:0000256" key="1">
    <source>
        <dbReference type="SAM" id="Phobius"/>
    </source>
</evidence>
<accession>A0AAJ6BKN0</accession>
<keyword evidence="1" id="KW-0812">Transmembrane</keyword>
<name>A0AAJ6BKN0_9CAUL</name>
<gene>
    <name evidence="2" type="ORF">P0Y50_05500</name>
</gene>
<proteinExistence type="predicted"/>
<dbReference type="Proteomes" id="UP001213664">
    <property type="component" value="Chromosome"/>
</dbReference>
<dbReference type="AlphaFoldDB" id="A0AAJ6BKN0"/>
<organism evidence="2 3">
    <name type="scientific">Candidatus Brevundimonas colombiensis</name>
    <dbReference type="NCBI Taxonomy" id="3121376"/>
    <lineage>
        <taxon>Bacteria</taxon>
        <taxon>Pseudomonadati</taxon>
        <taxon>Pseudomonadota</taxon>
        <taxon>Alphaproteobacteria</taxon>
        <taxon>Caulobacterales</taxon>
        <taxon>Caulobacteraceae</taxon>
        <taxon>Brevundimonas</taxon>
    </lineage>
</organism>
<reference evidence="2" key="1">
    <citation type="submission" date="2023-03" db="EMBL/GenBank/DDBJ databases">
        <title>Andean soil-derived lignocellulolytic bacterial consortium as a source of novel taxa and putative plastic-active enzymes.</title>
        <authorList>
            <person name="Diaz-Garcia L."/>
            <person name="Chuvochina M."/>
            <person name="Feuerriegel G."/>
            <person name="Bunk B."/>
            <person name="Sproer C."/>
            <person name="Streit W.R."/>
            <person name="Rodriguez L.M."/>
            <person name="Overmann J."/>
            <person name="Jimenez D.J."/>
        </authorList>
    </citation>
    <scope>NUCLEOTIDE SEQUENCE</scope>
    <source>
        <strain evidence="2">MAG 833</strain>
    </source>
</reference>
<sequence>MKSVKPMSAGGILGLMLIIGVLGMIGGFGAGFLSERPGVGGLVGSAVFLVVVMAAALALSIWWWRNLDEAAREAHKWAWYWGGSAGMMLGLAVVFTLAIRHVDLGGILSADTKPIDLVVGGMMSILLFQVVGYALAWGWWWARMRG</sequence>
<keyword evidence="1" id="KW-0472">Membrane</keyword>
<feature type="transmembrane region" description="Helical" evidence="1">
    <location>
        <begin position="39"/>
        <end position="65"/>
    </location>
</feature>
<feature type="transmembrane region" description="Helical" evidence="1">
    <location>
        <begin position="119"/>
        <end position="142"/>
    </location>
</feature>
<feature type="transmembrane region" description="Helical" evidence="1">
    <location>
        <begin position="12"/>
        <end position="33"/>
    </location>
</feature>
<dbReference type="EMBL" id="CP119326">
    <property type="protein sequence ID" value="WEK41060.1"/>
    <property type="molecule type" value="Genomic_DNA"/>
</dbReference>
<evidence type="ECO:0000313" key="2">
    <source>
        <dbReference type="EMBL" id="WEK41060.1"/>
    </source>
</evidence>
<evidence type="ECO:0000313" key="3">
    <source>
        <dbReference type="Proteomes" id="UP001213664"/>
    </source>
</evidence>
<feature type="transmembrane region" description="Helical" evidence="1">
    <location>
        <begin position="77"/>
        <end position="99"/>
    </location>
</feature>
<keyword evidence="1" id="KW-1133">Transmembrane helix</keyword>
<protein>
    <submittedName>
        <fullName evidence="2">Uncharacterized protein</fullName>
    </submittedName>
</protein>